<dbReference type="EC" id="6.2.1.30" evidence="8 11"/>
<evidence type="ECO:0000259" key="12">
    <source>
        <dbReference type="Pfam" id="PF00501"/>
    </source>
</evidence>
<organism evidence="14 15">
    <name type="scientific">Bacteroides cellulosilyticus</name>
    <dbReference type="NCBI Taxonomy" id="246787"/>
    <lineage>
        <taxon>Bacteria</taxon>
        <taxon>Pseudomonadati</taxon>
        <taxon>Bacteroidota</taxon>
        <taxon>Bacteroidia</taxon>
        <taxon>Bacteroidales</taxon>
        <taxon>Bacteroidaceae</taxon>
        <taxon>Bacteroides</taxon>
    </lineage>
</organism>
<dbReference type="UniPathway" id="UPA00930"/>
<dbReference type="InterPro" id="IPR000873">
    <property type="entry name" value="AMP-dep_synth/lig_dom"/>
</dbReference>
<dbReference type="KEGG" id="bcel:BcellWH2_00871"/>
<dbReference type="Gene3D" id="3.30.300.30">
    <property type="match status" value="1"/>
</dbReference>
<evidence type="ECO:0000256" key="7">
    <source>
        <dbReference type="ARBA" id="ARBA00061566"/>
    </source>
</evidence>
<protein>
    <recommendedName>
        <fullName evidence="9 11">Phenylacetate-coenzyme A ligase</fullName>
        <ecNumber evidence="8 11">6.2.1.30</ecNumber>
    </recommendedName>
    <alternativeName>
        <fullName evidence="10 11">Phenylacetyl-CoA ligase</fullName>
    </alternativeName>
</protein>
<comment type="similarity">
    <text evidence="7 11">Belongs to the phenylacetyl-CoA ligase family.</text>
</comment>
<dbReference type="Proteomes" id="UP000061809">
    <property type="component" value="Chromosome"/>
</dbReference>
<feature type="domain" description="AMP-dependent synthetase/ligase" evidence="12">
    <location>
        <begin position="88"/>
        <end position="287"/>
    </location>
</feature>
<evidence type="ECO:0000256" key="5">
    <source>
        <dbReference type="ARBA" id="ARBA00022741"/>
    </source>
</evidence>
<evidence type="ECO:0000256" key="3">
    <source>
        <dbReference type="ARBA" id="ARBA00022553"/>
    </source>
</evidence>
<keyword evidence="3" id="KW-0597">Phosphoprotein</keyword>
<evidence type="ECO:0000313" key="15">
    <source>
        <dbReference type="Proteomes" id="UP000061809"/>
    </source>
</evidence>
<dbReference type="CDD" id="cd05913">
    <property type="entry name" value="PaaK"/>
    <property type="match status" value="1"/>
</dbReference>
<dbReference type="SUPFAM" id="SSF56801">
    <property type="entry name" value="Acetyl-CoA synthetase-like"/>
    <property type="match status" value="1"/>
</dbReference>
<dbReference type="AlphaFoldDB" id="A0A0P0FSG5"/>
<dbReference type="GO" id="GO:0010124">
    <property type="term" value="P:phenylacetate catabolic process"/>
    <property type="evidence" value="ECO:0007669"/>
    <property type="project" value="UniProtKB-UniRule"/>
</dbReference>
<evidence type="ECO:0000256" key="9">
    <source>
        <dbReference type="ARBA" id="ARBA00068695"/>
    </source>
</evidence>
<dbReference type="InterPro" id="IPR045851">
    <property type="entry name" value="AMP-bd_C_sf"/>
</dbReference>
<evidence type="ECO:0000256" key="11">
    <source>
        <dbReference type="PIRNR" id="PIRNR006444"/>
    </source>
</evidence>
<evidence type="ECO:0000259" key="13">
    <source>
        <dbReference type="Pfam" id="PF14535"/>
    </source>
</evidence>
<feature type="domain" description="AMP-dependent ligase C-terminal" evidence="13">
    <location>
        <begin position="337"/>
        <end position="432"/>
    </location>
</feature>
<keyword evidence="4 11" id="KW-0436">Ligase</keyword>
<evidence type="ECO:0000256" key="8">
    <source>
        <dbReference type="ARBA" id="ARBA00066629"/>
    </source>
</evidence>
<proteinExistence type="inferred from homology"/>
<evidence type="ECO:0000313" key="14">
    <source>
        <dbReference type="EMBL" id="ALJ58133.1"/>
    </source>
</evidence>
<dbReference type="InterPro" id="IPR051414">
    <property type="entry name" value="Adenylate-forming_Reductase"/>
</dbReference>
<dbReference type="EMBL" id="CP012801">
    <property type="protein sequence ID" value="ALJ58133.1"/>
    <property type="molecule type" value="Genomic_DNA"/>
</dbReference>
<keyword evidence="5 11" id="KW-0547">Nucleotide-binding</keyword>
<reference evidence="14 15" key="1">
    <citation type="journal article" date="2015" name="Science">
        <title>Genetic determinants of in vivo fitness and diet responsiveness in multiple human gut Bacteroides.</title>
        <authorList>
            <person name="Wu M."/>
            <person name="McNulty N.P."/>
            <person name="Rodionov D.A."/>
            <person name="Khoroshkin M.S."/>
            <person name="Griffin N.W."/>
            <person name="Cheng J."/>
            <person name="Latreille P."/>
            <person name="Kerstetter R.A."/>
            <person name="Terrapon N."/>
            <person name="Henrissat B."/>
            <person name="Osterman A.L."/>
            <person name="Gordon J.I."/>
        </authorList>
    </citation>
    <scope>NUCLEOTIDE SEQUENCE [LARGE SCALE GENOMIC DNA]</scope>
    <source>
        <strain evidence="14 15">WH2</strain>
    </source>
</reference>
<evidence type="ECO:0000256" key="10">
    <source>
        <dbReference type="ARBA" id="ARBA00075111"/>
    </source>
</evidence>
<comment type="subunit">
    <text evidence="1">Monomer.</text>
</comment>
<dbReference type="Pfam" id="PF14535">
    <property type="entry name" value="AMP-binding_C_2"/>
    <property type="match status" value="1"/>
</dbReference>
<gene>
    <name evidence="14" type="ORF">BcellWH2_00871</name>
</gene>
<evidence type="ECO:0000256" key="6">
    <source>
        <dbReference type="ARBA" id="ARBA00060591"/>
    </source>
</evidence>
<dbReference type="FunFam" id="3.40.50.12780:FF:000016">
    <property type="entry name" value="Phenylacetate-coenzyme A ligase"/>
    <property type="match status" value="1"/>
</dbReference>
<evidence type="ECO:0000256" key="4">
    <source>
        <dbReference type="ARBA" id="ARBA00022598"/>
    </source>
</evidence>
<dbReference type="Gene3D" id="3.40.50.12780">
    <property type="entry name" value="N-terminal domain of ligase-like"/>
    <property type="match status" value="1"/>
</dbReference>
<dbReference type="PANTHER" id="PTHR43439:SF2">
    <property type="entry name" value="ENZYME, PUTATIVE (JCVI)-RELATED"/>
    <property type="match status" value="1"/>
</dbReference>
<sequence length="435" mass="49278">MNNKYWEEDIETMSREKLQELQLQRLKKTINIAANSPYYKKVFQEHNITADSIQSLEDIRKIPFTTKADMRATYPFGLVSGNMQEDGVRIHSSSGTTGTPTLIVHSQHDLDSWANLVARCLYMVGIRKTDVFQNSSGYGMFTGGLGFQYGAERLGALTVPAAAGNSKRQIKFITDFRTTALHAIPSYAIRLAEVIQEEGIDPTSTSLKTLVIGAEPHTDEQRKKIERMLGVKAYNSFGMTEMNGPGVAFECQEQNGMHFWEDCYLVEIIDPETGEPVPDGEIGELVLTTLDREMMPLLRYRTRDLTRILPGECPCGRTHLRIDRIKGRSDDMFIIKGVNIFPMQVEKILVQFPQLGSNYLITLETVNNQDEMIVEVELSDLSTDNYIELEKIRKEITRQLKDEILVTPKLKLVKKGSLPQSEGKAVRVKDLRQNH</sequence>
<accession>A0A0P0FSG5</accession>
<dbReference type="GO" id="GO:0047475">
    <property type="term" value="F:phenylacetate-CoA ligase activity"/>
    <property type="evidence" value="ECO:0007669"/>
    <property type="project" value="UniProtKB-EC"/>
</dbReference>
<comment type="function">
    <text evidence="11">Catalyzes the activation of phenylacetic acid (PA) to phenylacetyl-CoA (PA-CoA).</text>
</comment>
<comment type="catalytic activity">
    <reaction evidence="11">
        <text>2-phenylacetate + ATP + CoA = phenylacetyl-CoA + AMP + diphosphate</text>
        <dbReference type="Rhea" id="RHEA:20956"/>
        <dbReference type="ChEBI" id="CHEBI:18401"/>
        <dbReference type="ChEBI" id="CHEBI:30616"/>
        <dbReference type="ChEBI" id="CHEBI:33019"/>
        <dbReference type="ChEBI" id="CHEBI:57287"/>
        <dbReference type="ChEBI" id="CHEBI:57390"/>
        <dbReference type="ChEBI" id="CHEBI:456215"/>
        <dbReference type="EC" id="6.2.1.30"/>
    </reaction>
</comment>
<evidence type="ECO:0000256" key="2">
    <source>
        <dbReference type="ARBA" id="ARBA00022450"/>
    </source>
</evidence>
<dbReference type="InterPro" id="IPR028154">
    <property type="entry name" value="AMP-dep_Lig_C"/>
</dbReference>
<dbReference type="PATRIC" id="fig|246787.4.peg.899"/>
<dbReference type="RefSeq" id="WP_029428532.1">
    <property type="nucleotide sequence ID" value="NZ_CP012801.1"/>
</dbReference>
<dbReference type="PIRSF" id="PIRSF006444">
    <property type="entry name" value="PaaK"/>
    <property type="match status" value="1"/>
</dbReference>
<keyword evidence="2" id="KW-0596">Phosphopantetheine</keyword>
<dbReference type="InterPro" id="IPR042099">
    <property type="entry name" value="ANL_N_sf"/>
</dbReference>
<dbReference type="GO" id="GO:0000166">
    <property type="term" value="F:nucleotide binding"/>
    <property type="evidence" value="ECO:0007669"/>
    <property type="project" value="UniProtKB-KW"/>
</dbReference>
<name>A0A0P0FSG5_9BACE</name>
<comment type="pathway">
    <text evidence="6 11">Aromatic compound metabolism; phenylacetate degradation.</text>
</comment>
<dbReference type="InterPro" id="IPR011880">
    <property type="entry name" value="PA_CoA_ligase"/>
</dbReference>
<dbReference type="PANTHER" id="PTHR43439">
    <property type="entry name" value="PHENYLACETATE-COENZYME A LIGASE"/>
    <property type="match status" value="1"/>
</dbReference>
<evidence type="ECO:0000256" key="1">
    <source>
        <dbReference type="ARBA" id="ARBA00011245"/>
    </source>
</evidence>
<dbReference type="Pfam" id="PF00501">
    <property type="entry name" value="AMP-binding"/>
    <property type="match status" value="1"/>
</dbReference>